<protein>
    <submittedName>
        <fullName evidence="1">Uncharacterized protein</fullName>
    </submittedName>
</protein>
<sequence>MTTFQELANWSPADVMALGVDGATVAANEERHRRALAILAEYDPDPEDFDVNPLLALLISHRGDLRAAADDPALIEHLRSYIGVDPLLVQVWQDLERIAVDSQARPVCGGLGDLITAEVNAVRARAGLSLLTSRQVAARRLRDVIREVTAALDVDRGRSDDSMGQG</sequence>
<accession>A0A0K1JNC5</accession>
<organism evidence="1 2">
    <name type="scientific">Luteipulveratus mongoliensis</name>
    <dbReference type="NCBI Taxonomy" id="571913"/>
    <lineage>
        <taxon>Bacteria</taxon>
        <taxon>Bacillati</taxon>
        <taxon>Actinomycetota</taxon>
        <taxon>Actinomycetes</taxon>
        <taxon>Micrococcales</taxon>
        <taxon>Dermacoccaceae</taxon>
        <taxon>Luteipulveratus</taxon>
    </lineage>
</organism>
<dbReference type="Proteomes" id="UP000066480">
    <property type="component" value="Chromosome"/>
</dbReference>
<dbReference type="RefSeq" id="WP_052595505.1">
    <property type="nucleotide sequence ID" value="NZ_CP011112.1"/>
</dbReference>
<dbReference type="STRING" id="571913.VV02_23275"/>
<proteinExistence type="predicted"/>
<gene>
    <name evidence="1" type="ORF">VV02_23275</name>
</gene>
<keyword evidence="2" id="KW-1185">Reference proteome</keyword>
<evidence type="ECO:0000313" key="1">
    <source>
        <dbReference type="EMBL" id="AKU18103.1"/>
    </source>
</evidence>
<dbReference type="EMBL" id="CP011112">
    <property type="protein sequence ID" value="AKU18103.1"/>
    <property type="molecule type" value="Genomic_DNA"/>
</dbReference>
<reference evidence="1 2" key="1">
    <citation type="submission" date="2015-03" db="EMBL/GenBank/DDBJ databases">
        <title>Luteipulveratus halotolerans sp. nov., a novel actinobacterium (Dermacoccaceae) from Sarawak, Malaysia.</title>
        <authorList>
            <person name="Juboi H."/>
            <person name="Basik A."/>
            <person name="Shamsul S.S."/>
            <person name="Arnold P."/>
            <person name="Schmitt E.K."/>
            <person name="Sanglier J.-J."/>
            <person name="Yeo T."/>
        </authorList>
    </citation>
    <scope>NUCLEOTIDE SEQUENCE [LARGE SCALE GENOMIC DNA]</scope>
    <source>
        <strain evidence="1 2">MN07-A0370</strain>
    </source>
</reference>
<dbReference type="AlphaFoldDB" id="A0A0K1JNC5"/>
<dbReference type="KEGG" id="lmoi:VV02_23275"/>
<name>A0A0K1JNC5_9MICO</name>
<evidence type="ECO:0000313" key="2">
    <source>
        <dbReference type="Proteomes" id="UP000066480"/>
    </source>
</evidence>